<dbReference type="Pfam" id="PF14821">
    <property type="entry name" value="Thr_synth_N"/>
    <property type="match status" value="1"/>
</dbReference>
<evidence type="ECO:0000259" key="8">
    <source>
        <dbReference type="Pfam" id="PF14821"/>
    </source>
</evidence>
<dbReference type="PANTHER" id="PTHR42690:SF1">
    <property type="entry name" value="THREONINE SYNTHASE-LIKE 2"/>
    <property type="match status" value="1"/>
</dbReference>
<proteinExistence type="inferred from homology"/>
<keyword evidence="3 6" id="KW-0663">Pyridoxal phosphate</keyword>
<sequence>MLYRSTRGVSPSVALSEAIRAGAAPDGGLYLPETVPETGQFQAEPDLPAFAAAFLAPFFAGDRLAGELATLCREAFDFPVPLVTPDPMRPGLRALELFHGPTGAFKDFGARFLMGCFDRIGDPHDPLTVLVATSGDTGGAVGCAAEGRGALRAIILYPAGRVSAFQERQLTCWGDPVRALEVDGDFDACQGLVKAAFADAELARTFNLTSANSINIGRLLPQMAYIAHAATRLFAETGVAPGFIIPTGNLGHGFAAVYARAMGAPIGPIVLATNANRPLSRWKAEGIYRPAASVATLANAMDVGAPSNFERLDHLPVEMRDVEVERVEDDAIRARIRADYEASRYVWCPHSATAAEAYARLDPRRRAERPWIVAATASPFKFAGIVESAIGHAVEPPAALSAIAGRTTRSRRISADLAGLCTELCEEKLATSTV</sequence>
<dbReference type="Pfam" id="PF00291">
    <property type="entry name" value="PALP"/>
    <property type="match status" value="1"/>
</dbReference>
<comment type="cofactor">
    <cofactor evidence="1 6">
        <name>pyridoxal 5'-phosphate</name>
        <dbReference type="ChEBI" id="CHEBI:597326"/>
    </cofactor>
</comment>
<gene>
    <name evidence="9" type="ORF">DF286_10365</name>
</gene>
<dbReference type="PANTHER" id="PTHR42690">
    <property type="entry name" value="THREONINE SYNTHASE FAMILY MEMBER"/>
    <property type="match status" value="1"/>
</dbReference>
<name>A0A2U2J4F3_9SPHN</name>
<dbReference type="Gene3D" id="3.40.50.1100">
    <property type="match status" value="2"/>
</dbReference>
<protein>
    <recommendedName>
        <fullName evidence="5">Threonine synthase</fullName>
        <ecNumber evidence="5">4.2.3.1</ecNumber>
    </recommendedName>
</protein>
<evidence type="ECO:0000256" key="3">
    <source>
        <dbReference type="ARBA" id="ARBA00022898"/>
    </source>
</evidence>
<dbReference type="GO" id="GO:0009088">
    <property type="term" value="P:threonine biosynthetic process"/>
    <property type="evidence" value="ECO:0007669"/>
    <property type="project" value="UniProtKB-UniRule"/>
</dbReference>
<evidence type="ECO:0000313" key="10">
    <source>
        <dbReference type="Proteomes" id="UP000245916"/>
    </source>
</evidence>
<reference evidence="9 10" key="1">
    <citation type="submission" date="2018-05" db="EMBL/GenBank/DDBJ databases">
        <title>Genome of Sphingosinicella humi QZX222.</title>
        <authorList>
            <person name="Qiao Z."/>
            <person name="Wang G."/>
        </authorList>
    </citation>
    <scope>NUCLEOTIDE SEQUENCE [LARGE SCALE GENOMIC DNA]</scope>
    <source>
        <strain evidence="9 10">QZX222</strain>
    </source>
</reference>
<dbReference type="GO" id="GO:0004795">
    <property type="term" value="F:threonine synthase activity"/>
    <property type="evidence" value="ECO:0007669"/>
    <property type="project" value="UniProtKB-UniRule"/>
</dbReference>
<dbReference type="EMBL" id="QFFF01000001">
    <property type="protein sequence ID" value="PWG03226.1"/>
    <property type="molecule type" value="Genomic_DNA"/>
</dbReference>
<evidence type="ECO:0000256" key="6">
    <source>
        <dbReference type="PIRSR" id="PIRSR604450-51"/>
    </source>
</evidence>
<dbReference type="NCBIfam" id="TIGR00260">
    <property type="entry name" value="thrC"/>
    <property type="match status" value="1"/>
</dbReference>
<dbReference type="InterPro" id="IPR037158">
    <property type="entry name" value="Thr_synth_N_sf"/>
</dbReference>
<organism evidence="9 10">
    <name type="scientific">Allosphingosinicella humi</name>
    <dbReference type="NCBI Taxonomy" id="2068657"/>
    <lineage>
        <taxon>Bacteria</taxon>
        <taxon>Pseudomonadati</taxon>
        <taxon>Pseudomonadota</taxon>
        <taxon>Alphaproteobacteria</taxon>
        <taxon>Sphingomonadales</taxon>
        <taxon>Sphingomonadaceae</taxon>
        <taxon>Allosphingosinicella</taxon>
    </lineage>
</organism>
<dbReference type="InterPro" id="IPR029144">
    <property type="entry name" value="Thr_synth_N"/>
</dbReference>
<dbReference type="EC" id="4.2.3.1" evidence="5"/>
<dbReference type="Proteomes" id="UP000245916">
    <property type="component" value="Unassembled WGS sequence"/>
</dbReference>
<evidence type="ECO:0000256" key="5">
    <source>
        <dbReference type="NCBIfam" id="TIGR00260"/>
    </source>
</evidence>
<keyword evidence="10" id="KW-1185">Reference proteome</keyword>
<evidence type="ECO:0000259" key="7">
    <source>
        <dbReference type="Pfam" id="PF00291"/>
    </source>
</evidence>
<dbReference type="SUPFAM" id="SSF53686">
    <property type="entry name" value="Tryptophan synthase beta subunit-like PLP-dependent enzymes"/>
    <property type="match status" value="1"/>
</dbReference>
<evidence type="ECO:0000256" key="4">
    <source>
        <dbReference type="ARBA" id="ARBA00023239"/>
    </source>
</evidence>
<dbReference type="InterPro" id="IPR001926">
    <property type="entry name" value="TrpB-like_PALP"/>
</dbReference>
<comment type="similarity">
    <text evidence="2">Belongs to the threonine synthase family.</text>
</comment>
<dbReference type="RefSeq" id="WP_109271365.1">
    <property type="nucleotide sequence ID" value="NZ_QFFF01000001.1"/>
</dbReference>
<feature type="modified residue" description="N6-(pyridoxal phosphate)lysine" evidence="6">
    <location>
        <position position="106"/>
    </location>
</feature>
<evidence type="ECO:0000256" key="2">
    <source>
        <dbReference type="ARBA" id="ARBA00005517"/>
    </source>
</evidence>
<dbReference type="InterPro" id="IPR004450">
    <property type="entry name" value="Thr_synthase-like"/>
</dbReference>
<comment type="caution">
    <text evidence="9">The sequence shown here is derived from an EMBL/GenBank/DDBJ whole genome shotgun (WGS) entry which is preliminary data.</text>
</comment>
<dbReference type="OrthoDB" id="9763107at2"/>
<evidence type="ECO:0000256" key="1">
    <source>
        <dbReference type="ARBA" id="ARBA00001933"/>
    </source>
</evidence>
<dbReference type="InterPro" id="IPR036052">
    <property type="entry name" value="TrpB-like_PALP_sf"/>
</dbReference>
<dbReference type="InterPro" id="IPR051166">
    <property type="entry name" value="Threonine_Synthase"/>
</dbReference>
<evidence type="ECO:0000313" key="9">
    <source>
        <dbReference type="EMBL" id="PWG03226.1"/>
    </source>
</evidence>
<feature type="domain" description="Threonine synthase N-terminal" evidence="8">
    <location>
        <begin position="3"/>
        <end position="76"/>
    </location>
</feature>
<keyword evidence="4" id="KW-0456">Lyase</keyword>
<accession>A0A2U2J4F3</accession>
<feature type="domain" description="Tryptophan synthase beta chain-like PALP" evidence="7">
    <location>
        <begin position="96"/>
        <end position="364"/>
    </location>
</feature>
<dbReference type="AlphaFoldDB" id="A0A2U2J4F3"/>
<dbReference type="Gene3D" id="3.90.1380.10">
    <property type="entry name" value="Threonine synthase, N-terminal domain"/>
    <property type="match status" value="1"/>
</dbReference>